<evidence type="ECO:0000313" key="3">
    <source>
        <dbReference type="Proteomes" id="UP001634394"/>
    </source>
</evidence>
<proteinExistence type="predicted"/>
<feature type="non-terminal residue" evidence="2">
    <location>
        <position position="167"/>
    </location>
</feature>
<gene>
    <name evidence="2" type="ORF">ACJMK2_013408</name>
</gene>
<accession>A0ABD3UYC9</accession>
<protein>
    <submittedName>
        <fullName evidence="2">Uncharacterized protein</fullName>
    </submittedName>
</protein>
<evidence type="ECO:0000256" key="1">
    <source>
        <dbReference type="SAM" id="MobiDB-lite"/>
    </source>
</evidence>
<feature type="compositionally biased region" description="Low complexity" evidence="1">
    <location>
        <begin position="49"/>
        <end position="65"/>
    </location>
</feature>
<evidence type="ECO:0000313" key="2">
    <source>
        <dbReference type="EMBL" id="KAL3854130.1"/>
    </source>
</evidence>
<dbReference type="EMBL" id="JBJQND010000014">
    <property type="protein sequence ID" value="KAL3854130.1"/>
    <property type="molecule type" value="Genomic_DNA"/>
</dbReference>
<sequence>MEAIIDANGVRCRCTQELTHADSTPHHIVTAAMSLTTSENKPMSEHTTPHPTHSTSTATSPTPTFTVSHTCTKSSTVSNLVYGIKQTNPGAGNCHPETLDHMAPEALVINMCNVTGHTESWIRGHNVMPVCDRIPLYTPVAIFFDGKYSSQGGLAGIFVGCLQGGFK</sequence>
<dbReference type="Proteomes" id="UP001634394">
    <property type="component" value="Unassembled WGS sequence"/>
</dbReference>
<reference evidence="2 3" key="1">
    <citation type="submission" date="2024-11" db="EMBL/GenBank/DDBJ databases">
        <title>Chromosome-level genome assembly of the freshwater bivalve Anodonta woodiana.</title>
        <authorList>
            <person name="Chen X."/>
        </authorList>
    </citation>
    <scope>NUCLEOTIDE SEQUENCE [LARGE SCALE GENOMIC DNA]</scope>
    <source>
        <strain evidence="2">MN2024</strain>
        <tissue evidence="2">Gills</tissue>
    </source>
</reference>
<comment type="caution">
    <text evidence="2">The sequence shown here is derived from an EMBL/GenBank/DDBJ whole genome shotgun (WGS) entry which is preliminary data.</text>
</comment>
<name>A0ABD3UYC9_SINWO</name>
<dbReference type="AlphaFoldDB" id="A0ABD3UYC9"/>
<feature type="region of interest" description="Disordered" evidence="1">
    <location>
        <begin position="38"/>
        <end position="65"/>
    </location>
</feature>
<organism evidence="2 3">
    <name type="scientific">Sinanodonta woodiana</name>
    <name type="common">Chinese pond mussel</name>
    <name type="synonym">Anodonta woodiana</name>
    <dbReference type="NCBI Taxonomy" id="1069815"/>
    <lineage>
        <taxon>Eukaryota</taxon>
        <taxon>Metazoa</taxon>
        <taxon>Spiralia</taxon>
        <taxon>Lophotrochozoa</taxon>
        <taxon>Mollusca</taxon>
        <taxon>Bivalvia</taxon>
        <taxon>Autobranchia</taxon>
        <taxon>Heteroconchia</taxon>
        <taxon>Palaeoheterodonta</taxon>
        <taxon>Unionida</taxon>
        <taxon>Unionoidea</taxon>
        <taxon>Unionidae</taxon>
        <taxon>Unioninae</taxon>
        <taxon>Sinanodonta</taxon>
    </lineage>
</organism>
<keyword evidence="3" id="KW-1185">Reference proteome</keyword>